<keyword evidence="2" id="KW-1185">Reference proteome</keyword>
<dbReference type="Proteomes" id="UP001157006">
    <property type="component" value="Chromosome 1L"/>
</dbReference>
<evidence type="ECO:0000313" key="2">
    <source>
        <dbReference type="Proteomes" id="UP001157006"/>
    </source>
</evidence>
<sequence length="174" mass="20063">MACIPAKYHDSSVVIARRHQSTSKCFKIDQEAHVNDPDYSPLMFRCDCVSSQSKISGLYLFHLFGFYSSSAILQSRNSEPSCTSWFLNRVYLLEKVDEYEAATTSLFLALKNVATKLMKHERETSKEKVKDSSAEFHIDEVDGDTFRIVPPEKRSFGSWLPVCYSWLWKLEGWL</sequence>
<protein>
    <submittedName>
        <fullName evidence="1">Uncharacterized protein</fullName>
    </submittedName>
</protein>
<organism evidence="1 2">
    <name type="scientific">Vicia faba</name>
    <name type="common">Broad bean</name>
    <name type="synonym">Faba vulgaris</name>
    <dbReference type="NCBI Taxonomy" id="3906"/>
    <lineage>
        <taxon>Eukaryota</taxon>
        <taxon>Viridiplantae</taxon>
        <taxon>Streptophyta</taxon>
        <taxon>Embryophyta</taxon>
        <taxon>Tracheophyta</taxon>
        <taxon>Spermatophyta</taxon>
        <taxon>Magnoliopsida</taxon>
        <taxon>eudicotyledons</taxon>
        <taxon>Gunneridae</taxon>
        <taxon>Pentapetalae</taxon>
        <taxon>rosids</taxon>
        <taxon>fabids</taxon>
        <taxon>Fabales</taxon>
        <taxon>Fabaceae</taxon>
        <taxon>Papilionoideae</taxon>
        <taxon>50 kb inversion clade</taxon>
        <taxon>NPAAA clade</taxon>
        <taxon>Hologalegina</taxon>
        <taxon>IRL clade</taxon>
        <taxon>Fabeae</taxon>
        <taxon>Vicia</taxon>
    </lineage>
</organism>
<gene>
    <name evidence="1" type="ORF">VFH_I244280</name>
</gene>
<dbReference type="AlphaFoldDB" id="A0AAV0YQC1"/>
<evidence type="ECO:0000313" key="1">
    <source>
        <dbReference type="EMBL" id="CAI8586232.1"/>
    </source>
</evidence>
<proteinExistence type="predicted"/>
<reference evidence="1 2" key="1">
    <citation type="submission" date="2023-01" db="EMBL/GenBank/DDBJ databases">
        <authorList>
            <person name="Kreplak J."/>
        </authorList>
    </citation>
    <scope>NUCLEOTIDE SEQUENCE [LARGE SCALE GENOMIC DNA]</scope>
</reference>
<accession>A0AAV0YQC1</accession>
<name>A0AAV0YQC1_VICFA</name>
<dbReference type="EMBL" id="OX451736">
    <property type="protein sequence ID" value="CAI8586232.1"/>
    <property type="molecule type" value="Genomic_DNA"/>
</dbReference>